<organism evidence="6 7">
    <name type="scientific">Pseudofulvimonas gallinarii</name>
    <dbReference type="NCBI Taxonomy" id="634155"/>
    <lineage>
        <taxon>Bacteria</taxon>
        <taxon>Pseudomonadati</taxon>
        <taxon>Pseudomonadota</taxon>
        <taxon>Gammaproteobacteria</taxon>
        <taxon>Lysobacterales</taxon>
        <taxon>Rhodanobacteraceae</taxon>
        <taxon>Pseudofulvimonas</taxon>
    </lineage>
</organism>
<evidence type="ECO:0000256" key="1">
    <source>
        <dbReference type="ARBA" id="ARBA00004127"/>
    </source>
</evidence>
<comment type="subcellular location">
    <subcellularLocation>
        <location evidence="1">Endomembrane system</location>
        <topology evidence="1">Multi-pass membrane protein</topology>
    </subcellularLocation>
</comment>
<evidence type="ECO:0000259" key="5">
    <source>
        <dbReference type="Pfam" id="PF06803"/>
    </source>
</evidence>
<dbReference type="InterPro" id="IPR010652">
    <property type="entry name" value="DUF1232"/>
</dbReference>
<keyword evidence="7" id="KW-1185">Reference proteome</keyword>
<dbReference type="RefSeq" id="WP_123521192.1">
    <property type="nucleotide sequence ID" value="NZ_JBHLWF010000084.1"/>
</dbReference>
<protein>
    <submittedName>
        <fullName evidence="6">Uncharacterized protein DUF1232</fullName>
    </submittedName>
</protein>
<evidence type="ECO:0000313" key="7">
    <source>
        <dbReference type="Proteomes" id="UP000294599"/>
    </source>
</evidence>
<sequence length="186" mass="21240">MEITINLNNEDLEHFRRAMQQAVARNSGLSAPEVCAHATALLERVRATRVPDFVAERMRRLVALITMVQDEAWPLNEEERSRALGALSYFAEPHDDIPDALPVFGFLDDAIMIELVLRELRHELEAYGEFCVFRASEASRGGDTGGMHRDAWLTQRRDELMDRMRRRRANAGTYASTSPFSLFTTR</sequence>
<dbReference type="AlphaFoldDB" id="A0A4S3KTQ1"/>
<name>A0A4S3KTQ1_9GAMM</name>
<keyword evidence="3" id="KW-1133">Transmembrane helix</keyword>
<accession>A0A4S3KTQ1</accession>
<dbReference type="EMBL" id="SMAF01000014">
    <property type="protein sequence ID" value="TCS97196.1"/>
    <property type="molecule type" value="Genomic_DNA"/>
</dbReference>
<reference evidence="6 7" key="1">
    <citation type="submission" date="2019-03" db="EMBL/GenBank/DDBJ databases">
        <title>Genomic Encyclopedia of Type Strains, Phase IV (KMG-IV): sequencing the most valuable type-strain genomes for metagenomic binning, comparative biology and taxonomic classification.</title>
        <authorList>
            <person name="Goeker M."/>
        </authorList>
    </citation>
    <scope>NUCLEOTIDE SEQUENCE [LARGE SCALE GENOMIC DNA]</scope>
    <source>
        <strain evidence="6 7">DSM 21944</strain>
    </source>
</reference>
<evidence type="ECO:0000256" key="3">
    <source>
        <dbReference type="ARBA" id="ARBA00022989"/>
    </source>
</evidence>
<keyword evidence="2" id="KW-0812">Transmembrane</keyword>
<dbReference type="GO" id="GO:0012505">
    <property type="term" value="C:endomembrane system"/>
    <property type="evidence" value="ECO:0007669"/>
    <property type="project" value="UniProtKB-SubCell"/>
</dbReference>
<dbReference type="OrthoDB" id="9813247at2"/>
<proteinExistence type="predicted"/>
<comment type="caution">
    <text evidence="6">The sequence shown here is derived from an EMBL/GenBank/DDBJ whole genome shotgun (WGS) entry which is preliminary data.</text>
</comment>
<feature type="domain" description="DUF1232" evidence="5">
    <location>
        <begin position="83"/>
        <end position="113"/>
    </location>
</feature>
<dbReference type="Pfam" id="PF06803">
    <property type="entry name" value="DUF1232"/>
    <property type="match status" value="1"/>
</dbReference>
<keyword evidence="4" id="KW-0472">Membrane</keyword>
<evidence type="ECO:0000256" key="4">
    <source>
        <dbReference type="ARBA" id="ARBA00023136"/>
    </source>
</evidence>
<evidence type="ECO:0000313" key="6">
    <source>
        <dbReference type="EMBL" id="TCS97196.1"/>
    </source>
</evidence>
<gene>
    <name evidence="6" type="ORF">EDC25_11448</name>
</gene>
<evidence type="ECO:0000256" key="2">
    <source>
        <dbReference type="ARBA" id="ARBA00022692"/>
    </source>
</evidence>
<dbReference type="Proteomes" id="UP000294599">
    <property type="component" value="Unassembled WGS sequence"/>
</dbReference>